<keyword evidence="4" id="KW-0378">Hydrolase</keyword>
<keyword evidence="5" id="KW-1185">Reference proteome</keyword>
<dbReference type="PROSITE" id="PS51747">
    <property type="entry name" value="CYT_DCMP_DEAMINASES_2"/>
    <property type="match status" value="1"/>
</dbReference>
<dbReference type="EC" id="3.5.4.33" evidence="4"/>
<keyword evidence="1" id="KW-0479">Metal-binding</keyword>
<gene>
    <name evidence="4" type="ORF">ACFFP1_21800</name>
</gene>
<dbReference type="Proteomes" id="UP001589702">
    <property type="component" value="Unassembled WGS sequence"/>
</dbReference>
<dbReference type="PANTHER" id="PTHR11079">
    <property type="entry name" value="CYTOSINE DEAMINASE FAMILY MEMBER"/>
    <property type="match status" value="1"/>
</dbReference>
<dbReference type="SUPFAM" id="SSF53927">
    <property type="entry name" value="Cytidine deaminase-like"/>
    <property type="match status" value="1"/>
</dbReference>
<dbReference type="PANTHER" id="PTHR11079:SF162">
    <property type="entry name" value="RIBOFLAVIN BIOSYNTHESIS PROTEIN PYRD, CHLOROPLASTIC"/>
    <property type="match status" value="1"/>
</dbReference>
<comment type="caution">
    <text evidence="4">The sequence shown here is derived from an EMBL/GenBank/DDBJ whole genome shotgun (WGS) entry which is preliminary data.</text>
</comment>
<evidence type="ECO:0000313" key="5">
    <source>
        <dbReference type="Proteomes" id="UP001589702"/>
    </source>
</evidence>
<dbReference type="InterPro" id="IPR016193">
    <property type="entry name" value="Cytidine_deaminase-like"/>
</dbReference>
<reference evidence="4 5" key="1">
    <citation type="submission" date="2024-09" db="EMBL/GenBank/DDBJ databases">
        <authorList>
            <person name="Sun Q."/>
            <person name="Mori K."/>
        </authorList>
    </citation>
    <scope>NUCLEOTIDE SEQUENCE [LARGE SCALE GENOMIC DNA]</scope>
    <source>
        <strain evidence="4 5">JCM 1334</strain>
    </source>
</reference>
<dbReference type="InterPro" id="IPR002125">
    <property type="entry name" value="CMP_dCMP_dom"/>
</dbReference>
<feature type="domain" description="CMP/dCMP-type deaminase" evidence="3">
    <location>
        <begin position="16"/>
        <end position="126"/>
    </location>
</feature>
<dbReference type="EMBL" id="JBHMBC010000040">
    <property type="protein sequence ID" value="MFB9822109.1"/>
    <property type="molecule type" value="Genomic_DNA"/>
</dbReference>
<dbReference type="Gene3D" id="3.40.140.10">
    <property type="entry name" value="Cytidine Deaminase, domain 2"/>
    <property type="match status" value="1"/>
</dbReference>
<organism evidence="4 5">
    <name type="scientific">Arthrobacter ramosus</name>
    <dbReference type="NCBI Taxonomy" id="1672"/>
    <lineage>
        <taxon>Bacteria</taxon>
        <taxon>Bacillati</taxon>
        <taxon>Actinomycetota</taxon>
        <taxon>Actinomycetes</taxon>
        <taxon>Micrococcales</taxon>
        <taxon>Micrococcaceae</taxon>
        <taxon>Arthrobacter</taxon>
    </lineage>
</organism>
<name>A0ABV5Y6B2_ARTRM</name>
<accession>A0ABV5Y6B2</accession>
<sequence length="169" mass="17723">MNTSEDTASSPAEPSQADLELLNRAISLARSARDRGDHPFGALLLAPDGTMVEAMNTVNTEHDPTGHAETDLVRLSAKKLDAAALAGSTLYTSTEPCAMCTGAIYWAGIGRVVYALSEKDLASIVTQQSGVPTLDLPCRDVLAHGGSNVSVTGPVPLPEATEVHLGFWH</sequence>
<dbReference type="InterPro" id="IPR016192">
    <property type="entry name" value="APOBEC/CMP_deaminase_Zn-bd"/>
</dbReference>
<proteinExistence type="predicted"/>
<dbReference type="Pfam" id="PF00383">
    <property type="entry name" value="dCMP_cyt_deam_1"/>
    <property type="match status" value="1"/>
</dbReference>
<evidence type="ECO:0000259" key="3">
    <source>
        <dbReference type="PROSITE" id="PS51747"/>
    </source>
</evidence>
<keyword evidence="2" id="KW-0862">Zinc</keyword>
<dbReference type="GO" id="GO:0052717">
    <property type="term" value="F:tRNA-specific adenosine-34 deaminase activity"/>
    <property type="evidence" value="ECO:0007669"/>
    <property type="project" value="UniProtKB-EC"/>
</dbReference>
<dbReference type="RefSeq" id="WP_234749764.1">
    <property type="nucleotide sequence ID" value="NZ_BAAAWN010000001.1"/>
</dbReference>
<protein>
    <submittedName>
        <fullName evidence="4">Nucleoside deaminase</fullName>
        <ecNumber evidence="4">3.5.4.33</ecNumber>
    </submittedName>
</protein>
<evidence type="ECO:0000313" key="4">
    <source>
        <dbReference type="EMBL" id="MFB9822109.1"/>
    </source>
</evidence>
<dbReference type="PROSITE" id="PS00903">
    <property type="entry name" value="CYT_DCMP_DEAMINASES_1"/>
    <property type="match status" value="1"/>
</dbReference>
<evidence type="ECO:0000256" key="2">
    <source>
        <dbReference type="ARBA" id="ARBA00022833"/>
    </source>
</evidence>
<evidence type="ECO:0000256" key="1">
    <source>
        <dbReference type="ARBA" id="ARBA00022723"/>
    </source>
</evidence>
<dbReference type="CDD" id="cd01285">
    <property type="entry name" value="nucleoside_deaminase"/>
    <property type="match status" value="1"/>
</dbReference>